<evidence type="ECO:0000313" key="3">
    <source>
        <dbReference type="Proteomes" id="UP000298663"/>
    </source>
</evidence>
<reference evidence="2 3" key="2">
    <citation type="journal article" date="2019" name="G3 (Bethesda)">
        <title>Hybrid Assembly of the Genome of the Entomopathogenic Nematode Steinernema carpocapsae Identifies the X-Chromosome.</title>
        <authorList>
            <person name="Serra L."/>
            <person name="Macchietto M."/>
            <person name="Macias-Munoz A."/>
            <person name="McGill C.J."/>
            <person name="Rodriguez I.M."/>
            <person name="Rodriguez B."/>
            <person name="Murad R."/>
            <person name="Mortazavi A."/>
        </authorList>
    </citation>
    <scope>NUCLEOTIDE SEQUENCE [LARGE SCALE GENOMIC DNA]</scope>
    <source>
        <strain evidence="2 3">ALL</strain>
    </source>
</reference>
<dbReference type="Proteomes" id="UP000298663">
    <property type="component" value="Unassembled WGS sequence"/>
</dbReference>
<comment type="caution">
    <text evidence="2">The sequence shown here is derived from an EMBL/GenBank/DDBJ whole genome shotgun (WGS) entry which is preliminary data.</text>
</comment>
<dbReference type="EMBL" id="AZBU02000014">
    <property type="protein sequence ID" value="TKR57982.1"/>
    <property type="molecule type" value="Genomic_DNA"/>
</dbReference>
<dbReference type="PANTHER" id="PTHR12825:SF0">
    <property type="entry name" value="VESICLE TRANSPORT PROTEIN SEC20"/>
    <property type="match status" value="1"/>
</dbReference>
<dbReference type="InterPro" id="IPR005606">
    <property type="entry name" value="Sec20"/>
</dbReference>
<dbReference type="STRING" id="34508.A0A4U5LPV9"/>
<dbReference type="GO" id="GO:0005484">
    <property type="term" value="F:SNAP receptor activity"/>
    <property type="evidence" value="ECO:0007669"/>
    <property type="project" value="InterPro"/>
</dbReference>
<protein>
    <recommendedName>
        <fullName evidence="4">Vesicle transport v-SNARE N-terminal domain-containing protein</fullName>
    </recommendedName>
</protein>
<keyword evidence="1" id="KW-0472">Membrane</keyword>
<evidence type="ECO:0008006" key="4">
    <source>
        <dbReference type="Google" id="ProtNLM"/>
    </source>
</evidence>
<organism evidence="2 3">
    <name type="scientific">Steinernema carpocapsae</name>
    <name type="common">Entomopathogenic nematode</name>
    <dbReference type="NCBI Taxonomy" id="34508"/>
    <lineage>
        <taxon>Eukaryota</taxon>
        <taxon>Metazoa</taxon>
        <taxon>Ecdysozoa</taxon>
        <taxon>Nematoda</taxon>
        <taxon>Chromadorea</taxon>
        <taxon>Rhabditida</taxon>
        <taxon>Tylenchina</taxon>
        <taxon>Panagrolaimomorpha</taxon>
        <taxon>Strongyloidoidea</taxon>
        <taxon>Steinernematidae</taxon>
        <taxon>Steinernema</taxon>
    </lineage>
</organism>
<name>A0A4U5LPV9_STECR</name>
<proteinExistence type="predicted"/>
<gene>
    <name evidence="2" type="ORF">L596_030612</name>
</gene>
<keyword evidence="1" id="KW-0812">Transmembrane</keyword>
<evidence type="ECO:0000313" key="2">
    <source>
        <dbReference type="EMBL" id="TKR57982.1"/>
    </source>
</evidence>
<evidence type="ECO:0000256" key="1">
    <source>
        <dbReference type="SAM" id="Phobius"/>
    </source>
</evidence>
<dbReference type="GO" id="GO:0031201">
    <property type="term" value="C:SNARE complex"/>
    <property type="evidence" value="ECO:0007669"/>
    <property type="project" value="TreeGrafter"/>
</dbReference>
<feature type="transmembrane region" description="Helical" evidence="1">
    <location>
        <begin position="203"/>
        <end position="220"/>
    </location>
</feature>
<keyword evidence="1" id="KW-1133">Transmembrane helix</keyword>
<sequence length="230" mass="26552">MIATGKRDPKLDLLEFKRCDQEVTKVDVDIKKKVSALAGLCTNMTECQLNTYTREIKAEMDKQRDKILVLERIISRMSTRSEDGKALRAELKSHQEELSTNEEQLRISKLRAMNVITDIARKTLFETNTEEAELRQRTKNREQMVEKTTKTTESLSSLVSRMGEQLKLSEETTSNLIFSSDKIKETDEQFTSMGQNIKSGGKLLSKSLILYFGVVMYILRKRLYFPFSLF</sequence>
<dbReference type="OrthoDB" id="46868at2759"/>
<keyword evidence="3" id="KW-1185">Reference proteome</keyword>
<reference evidence="2 3" key="1">
    <citation type="journal article" date="2015" name="Genome Biol.">
        <title>Comparative genomics of Steinernema reveals deeply conserved gene regulatory networks.</title>
        <authorList>
            <person name="Dillman A.R."/>
            <person name="Macchietto M."/>
            <person name="Porter C.F."/>
            <person name="Rogers A."/>
            <person name="Williams B."/>
            <person name="Antoshechkin I."/>
            <person name="Lee M.M."/>
            <person name="Goodwin Z."/>
            <person name="Lu X."/>
            <person name="Lewis E.E."/>
            <person name="Goodrich-Blair H."/>
            <person name="Stock S.P."/>
            <person name="Adams B.J."/>
            <person name="Sternberg P.W."/>
            <person name="Mortazavi A."/>
        </authorList>
    </citation>
    <scope>NUCLEOTIDE SEQUENCE [LARGE SCALE GENOMIC DNA]</scope>
    <source>
        <strain evidence="2 3">ALL</strain>
    </source>
</reference>
<dbReference type="PANTHER" id="PTHR12825">
    <property type="entry name" value="BNIP1-RELATED"/>
    <property type="match status" value="1"/>
</dbReference>
<dbReference type="GO" id="GO:0005783">
    <property type="term" value="C:endoplasmic reticulum"/>
    <property type="evidence" value="ECO:0007669"/>
    <property type="project" value="TreeGrafter"/>
</dbReference>
<dbReference type="GO" id="GO:0006890">
    <property type="term" value="P:retrograde vesicle-mediated transport, Golgi to endoplasmic reticulum"/>
    <property type="evidence" value="ECO:0007669"/>
    <property type="project" value="InterPro"/>
</dbReference>
<accession>A0A4U5LPV9</accession>
<dbReference type="AlphaFoldDB" id="A0A4U5LPV9"/>